<sequence length="86" mass="10148">MRQFTTGDLNKQVGDVTDAASREPIVLTKHRKPRFVLMSYEHYERMRTGRDPRRVYHTADMPEEHQKLFAAELERLARGEGYDDEP</sequence>
<name>A0A8J7R5X7_9HYPH</name>
<evidence type="ECO:0000313" key="3">
    <source>
        <dbReference type="EMBL" id="MBP0440440.1"/>
    </source>
</evidence>
<proteinExistence type="inferred from homology"/>
<comment type="function">
    <text evidence="2">Antitoxin component of a type II toxin-antitoxin (TA) system.</text>
</comment>
<comment type="similarity">
    <text evidence="1 2">Belongs to the phD/YefM antitoxin family.</text>
</comment>
<organism evidence="3 4">
    <name type="scientific">Tianweitania sediminis</name>
    <dbReference type="NCBI Taxonomy" id="1502156"/>
    <lineage>
        <taxon>Bacteria</taxon>
        <taxon>Pseudomonadati</taxon>
        <taxon>Pseudomonadota</taxon>
        <taxon>Alphaproteobacteria</taxon>
        <taxon>Hyphomicrobiales</taxon>
        <taxon>Phyllobacteriaceae</taxon>
        <taxon>Tianweitania</taxon>
    </lineage>
</organism>
<keyword evidence="4" id="KW-1185">Reference proteome</keyword>
<evidence type="ECO:0000256" key="1">
    <source>
        <dbReference type="ARBA" id="ARBA00009981"/>
    </source>
</evidence>
<gene>
    <name evidence="3" type="ORF">J5Y06_17455</name>
</gene>
<dbReference type="RefSeq" id="WP_209336468.1">
    <property type="nucleotide sequence ID" value="NZ_JAGIYY010000007.1"/>
</dbReference>
<comment type="caution">
    <text evidence="3">The sequence shown here is derived from an EMBL/GenBank/DDBJ whole genome shotgun (WGS) entry which is preliminary data.</text>
</comment>
<dbReference type="AlphaFoldDB" id="A0A8J7R5X7"/>
<dbReference type="Proteomes" id="UP000666240">
    <property type="component" value="Unassembled WGS sequence"/>
</dbReference>
<evidence type="ECO:0000256" key="2">
    <source>
        <dbReference type="RuleBase" id="RU362080"/>
    </source>
</evidence>
<evidence type="ECO:0000313" key="4">
    <source>
        <dbReference type="Proteomes" id="UP000666240"/>
    </source>
</evidence>
<dbReference type="Gene3D" id="3.40.1620.10">
    <property type="entry name" value="YefM-like domain"/>
    <property type="match status" value="1"/>
</dbReference>
<dbReference type="EMBL" id="JAGIYY010000007">
    <property type="protein sequence ID" value="MBP0440440.1"/>
    <property type="molecule type" value="Genomic_DNA"/>
</dbReference>
<dbReference type="NCBIfam" id="TIGR01552">
    <property type="entry name" value="phd_fam"/>
    <property type="match status" value="1"/>
</dbReference>
<dbReference type="InterPro" id="IPR006442">
    <property type="entry name" value="Antitoxin_Phd/YefM"/>
</dbReference>
<dbReference type="SUPFAM" id="SSF143120">
    <property type="entry name" value="YefM-like"/>
    <property type="match status" value="1"/>
</dbReference>
<reference evidence="3" key="1">
    <citation type="submission" date="2021-03" db="EMBL/GenBank/DDBJ databases">
        <title>Genome sequencing and assembly of Tianweitania sediminis.</title>
        <authorList>
            <person name="Chhetri G."/>
        </authorList>
    </citation>
    <scope>NUCLEOTIDE SEQUENCE</scope>
    <source>
        <strain evidence="3">Z8</strain>
    </source>
</reference>
<dbReference type="Pfam" id="PF02604">
    <property type="entry name" value="PhdYeFM_antitox"/>
    <property type="match status" value="1"/>
</dbReference>
<dbReference type="InterPro" id="IPR036165">
    <property type="entry name" value="YefM-like_sf"/>
</dbReference>
<protein>
    <recommendedName>
        <fullName evidence="2">Antitoxin</fullName>
    </recommendedName>
</protein>
<accession>A0A8J7R5X7</accession>